<evidence type="ECO:0000256" key="3">
    <source>
        <dbReference type="ARBA" id="ARBA00022801"/>
    </source>
</evidence>
<dbReference type="InterPro" id="IPR013128">
    <property type="entry name" value="Peptidase_C1A"/>
</dbReference>
<dbReference type="FunFam" id="3.90.70.10:FF:000006">
    <property type="entry name" value="Cathepsin S"/>
    <property type="match status" value="1"/>
</dbReference>
<evidence type="ECO:0000256" key="2">
    <source>
        <dbReference type="ARBA" id="ARBA00022670"/>
    </source>
</evidence>
<feature type="signal peptide" evidence="7">
    <location>
        <begin position="1"/>
        <end position="21"/>
    </location>
</feature>
<feature type="domain" description="Peptidase C1A papain C-terminal" evidence="8">
    <location>
        <begin position="119"/>
        <end position="333"/>
    </location>
</feature>
<dbReference type="SUPFAM" id="SSF54001">
    <property type="entry name" value="Cysteine proteinases"/>
    <property type="match status" value="1"/>
</dbReference>
<reference evidence="11" key="1">
    <citation type="submission" date="2025-08" db="UniProtKB">
        <authorList>
            <consortium name="RefSeq"/>
        </authorList>
    </citation>
    <scope>IDENTIFICATION</scope>
    <source>
        <tissue evidence="11">Liver</tissue>
    </source>
</reference>
<accession>A0A9F2WHA5</accession>
<dbReference type="InterPro" id="IPR000169">
    <property type="entry name" value="Pept_cys_AS"/>
</dbReference>
<dbReference type="GeneID" id="103048941"/>
<evidence type="ECO:0000313" key="10">
    <source>
        <dbReference type="Proteomes" id="UP000695026"/>
    </source>
</evidence>
<keyword evidence="10" id="KW-1185">Reference proteome</keyword>
<keyword evidence="6" id="KW-1015">Disulfide bond</keyword>
<evidence type="ECO:0000259" key="8">
    <source>
        <dbReference type="SMART" id="SM00645"/>
    </source>
</evidence>
<protein>
    <submittedName>
        <fullName evidence="11">Cathepsin L1-like isoform X2</fullName>
    </submittedName>
</protein>
<sequence length="334" mass="37344">MLSISVVALTWLVSLRTLSTALDPSLEGTWRDWKATHSKEYIKEEESFRRAVWEENLRMIQDHNTQADLGKHTYRLGMNHFGDLTNAEINERLNCFRPDSDHATQKNVVVFKSSKTRQIPDDVDWRAKGYVTPVKDQGECGSCWSFSATGALEAMHFKKTGKLVSLSEQNLIDCSEEQGNIGCQGGLMNQAFEYVRKQGGINSEKSYPYDGLDDYSCRYDPENSVTTCSSMGVIMTGDEEGLQQAVATVGPVSAAVDARSSEFHFYKSGIFKNPWLGDPDLTHAVLVVGYNSSSSKYWIVKNSWSSFWGDNGYMHIEQGSNQCGIADMACYPIP</sequence>
<dbReference type="PRINTS" id="PR00705">
    <property type="entry name" value="PAPAIN"/>
</dbReference>
<dbReference type="PROSITE" id="PS00640">
    <property type="entry name" value="THIOL_PROTEASE_ASN"/>
    <property type="match status" value="1"/>
</dbReference>
<dbReference type="GO" id="GO:0008234">
    <property type="term" value="F:cysteine-type peptidase activity"/>
    <property type="evidence" value="ECO:0007669"/>
    <property type="project" value="UniProtKB-KW"/>
</dbReference>
<proteinExistence type="inferred from homology"/>
<evidence type="ECO:0000256" key="5">
    <source>
        <dbReference type="ARBA" id="ARBA00023145"/>
    </source>
</evidence>
<dbReference type="GO" id="GO:0006508">
    <property type="term" value="P:proteolysis"/>
    <property type="evidence" value="ECO:0007669"/>
    <property type="project" value="UniProtKB-KW"/>
</dbReference>
<organism evidence="10 11">
    <name type="scientific">Python bivittatus</name>
    <name type="common">Burmese python</name>
    <name type="synonym">Python molurus bivittatus</name>
    <dbReference type="NCBI Taxonomy" id="176946"/>
    <lineage>
        <taxon>Eukaryota</taxon>
        <taxon>Metazoa</taxon>
        <taxon>Chordata</taxon>
        <taxon>Craniata</taxon>
        <taxon>Vertebrata</taxon>
        <taxon>Euteleostomi</taxon>
        <taxon>Lepidosauria</taxon>
        <taxon>Squamata</taxon>
        <taxon>Bifurcata</taxon>
        <taxon>Unidentata</taxon>
        <taxon>Episquamata</taxon>
        <taxon>Toxicofera</taxon>
        <taxon>Serpentes</taxon>
        <taxon>Henophidia</taxon>
        <taxon>Pythonidae</taxon>
        <taxon>Python</taxon>
    </lineage>
</organism>
<keyword evidence="3" id="KW-0378">Hydrolase</keyword>
<evidence type="ECO:0000256" key="6">
    <source>
        <dbReference type="ARBA" id="ARBA00023157"/>
    </source>
</evidence>
<evidence type="ECO:0000256" key="4">
    <source>
        <dbReference type="ARBA" id="ARBA00022807"/>
    </source>
</evidence>
<feature type="domain" description="Cathepsin propeptide inhibitor" evidence="9">
    <location>
        <begin position="30"/>
        <end position="89"/>
    </location>
</feature>
<keyword evidence="2" id="KW-0645">Protease</keyword>
<comment type="similarity">
    <text evidence="1">Belongs to the peptidase C1 family.</text>
</comment>
<evidence type="ECO:0000313" key="11">
    <source>
        <dbReference type="RefSeq" id="XP_007434450.1"/>
    </source>
</evidence>
<dbReference type="Proteomes" id="UP000695026">
    <property type="component" value="Unplaced"/>
</dbReference>
<dbReference type="SMART" id="SM00848">
    <property type="entry name" value="Inhibitor_I29"/>
    <property type="match status" value="1"/>
</dbReference>
<dbReference type="InterPro" id="IPR025661">
    <property type="entry name" value="Pept_asp_AS"/>
</dbReference>
<feature type="chain" id="PRO_5039937221" evidence="7">
    <location>
        <begin position="22"/>
        <end position="334"/>
    </location>
</feature>
<dbReference type="InterPro" id="IPR038765">
    <property type="entry name" value="Papain-like_cys_pep_sf"/>
</dbReference>
<dbReference type="Pfam" id="PF08246">
    <property type="entry name" value="Inhibitor_I29"/>
    <property type="match status" value="1"/>
</dbReference>
<keyword evidence="4" id="KW-0788">Thiol protease</keyword>
<dbReference type="PROSITE" id="PS00639">
    <property type="entry name" value="THIOL_PROTEASE_HIS"/>
    <property type="match status" value="1"/>
</dbReference>
<dbReference type="KEGG" id="pbi:103048941"/>
<dbReference type="Pfam" id="PF00112">
    <property type="entry name" value="Peptidase_C1"/>
    <property type="match status" value="1"/>
</dbReference>
<dbReference type="InterPro" id="IPR039417">
    <property type="entry name" value="Peptidase_C1A_papain-like"/>
</dbReference>
<dbReference type="InterPro" id="IPR025660">
    <property type="entry name" value="Pept_his_AS"/>
</dbReference>
<evidence type="ECO:0000256" key="1">
    <source>
        <dbReference type="ARBA" id="ARBA00008455"/>
    </source>
</evidence>
<dbReference type="OrthoDB" id="9025543at2759"/>
<dbReference type="PANTHER" id="PTHR12411">
    <property type="entry name" value="CYSTEINE PROTEASE FAMILY C1-RELATED"/>
    <property type="match status" value="1"/>
</dbReference>
<dbReference type="CDD" id="cd02248">
    <property type="entry name" value="Peptidase_C1A"/>
    <property type="match status" value="1"/>
</dbReference>
<keyword evidence="7" id="KW-0732">Signal</keyword>
<dbReference type="SMART" id="SM00645">
    <property type="entry name" value="Pept_C1"/>
    <property type="match status" value="1"/>
</dbReference>
<dbReference type="AlphaFoldDB" id="A0A9F2WHA5"/>
<dbReference type="PROSITE" id="PS00139">
    <property type="entry name" value="THIOL_PROTEASE_CYS"/>
    <property type="match status" value="1"/>
</dbReference>
<gene>
    <name evidence="11" type="primary">LOC103048941</name>
</gene>
<dbReference type="Gene3D" id="3.90.70.10">
    <property type="entry name" value="Cysteine proteinases"/>
    <property type="match status" value="1"/>
</dbReference>
<evidence type="ECO:0000259" key="9">
    <source>
        <dbReference type="SMART" id="SM00848"/>
    </source>
</evidence>
<dbReference type="RefSeq" id="XP_007434450.1">
    <property type="nucleotide sequence ID" value="XM_007434388.2"/>
</dbReference>
<evidence type="ECO:0000256" key="7">
    <source>
        <dbReference type="SAM" id="SignalP"/>
    </source>
</evidence>
<dbReference type="InterPro" id="IPR013201">
    <property type="entry name" value="Prot_inhib_I29"/>
</dbReference>
<keyword evidence="5" id="KW-0865">Zymogen</keyword>
<dbReference type="InterPro" id="IPR000668">
    <property type="entry name" value="Peptidase_C1A_C"/>
</dbReference>
<name>A0A9F2WHA5_PYTBI</name>